<evidence type="ECO:0000256" key="2">
    <source>
        <dbReference type="ARBA" id="ARBA00022448"/>
    </source>
</evidence>
<dbReference type="InterPro" id="IPR006037">
    <property type="entry name" value="RCK_C"/>
</dbReference>
<reference evidence="9 10" key="1">
    <citation type="submission" date="2014-07" db="EMBL/GenBank/DDBJ databases">
        <title>Draft genome of Clostridium celerecrescens 152B isolated from sediments associated with methane hydrate from Krishna Godavari basin.</title>
        <authorList>
            <person name="Honkalas V.S."/>
            <person name="Dabir A.P."/>
            <person name="Arora P."/>
            <person name="Dhakephalkar P.K."/>
        </authorList>
    </citation>
    <scope>NUCLEOTIDE SEQUENCE [LARGE SCALE GENOMIC DNA]</scope>
    <source>
        <strain evidence="9 10">152B</strain>
    </source>
</reference>
<dbReference type="GO" id="GO:0005886">
    <property type="term" value="C:plasma membrane"/>
    <property type="evidence" value="ECO:0007669"/>
    <property type="project" value="InterPro"/>
</dbReference>
<dbReference type="PRINTS" id="PR00335">
    <property type="entry name" value="KUPTAKETRKA"/>
</dbReference>
<dbReference type="InterPro" id="IPR050721">
    <property type="entry name" value="Trk_Ktr_HKT_K-transport"/>
</dbReference>
<comment type="caution">
    <text evidence="9">The sequence shown here is derived from an EMBL/GenBank/DDBJ whole genome shotgun (WGS) entry which is preliminary data.</text>
</comment>
<evidence type="ECO:0000256" key="3">
    <source>
        <dbReference type="ARBA" id="ARBA00022538"/>
    </source>
</evidence>
<name>A0A084JP90_9FIRM</name>
<dbReference type="EMBL" id="JPME01000010">
    <property type="protein sequence ID" value="KEZ90774.1"/>
    <property type="molecule type" value="Genomic_DNA"/>
</dbReference>
<evidence type="ECO:0000313" key="10">
    <source>
        <dbReference type="Proteomes" id="UP000028525"/>
    </source>
</evidence>
<keyword evidence="10" id="KW-1185">Reference proteome</keyword>
<dbReference type="SUPFAM" id="SSF51735">
    <property type="entry name" value="NAD(P)-binding Rossmann-fold domains"/>
    <property type="match status" value="1"/>
</dbReference>
<keyword evidence="5" id="KW-0520">NAD</keyword>
<dbReference type="AlphaFoldDB" id="A0A084JP90"/>
<evidence type="ECO:0000256" key="4">
    <source>
        <dbReference type="ARBA" id="ARBA00022958"/>
    </source>
</evidence>
<dbReference type="PROSITE" id="PS51202">
    <property type="entry name" value="RCK_C"/>
    <property type="match status" value="1"/>
</dbReference>
<evidence type="ECO:0000256" key="1">
    <source>
        <dbReference type="ARBA" id="ARBA00017378"/>
    </source>
</evidence>
<dbReference type="InterPro" id="IPR036721">
    <property type="entry name" value="RCK_C_sf"/>
</dbReference>
<dbReference type="InterPro" id="IPR006036">
    <property type="entry name" value="K_uptake_TrkA"/>
</dbReference>
<gene>
    <name evidence="9" type="ORF">IO98_08585</name>
</gene>
<feature type="domain" description="RCK C-terminal" evidence="8">
    <location>
        <begin position="139"/>
        <end position="221"/>
    </location>
</feature>
<dbReference type="Pfam" id="PF02080">
    <property type="entry name" value="TrkA_C"/>
    <property type="match status" value="1"/>
</dbReference>
<dbReference type="Pfam" id="PF02254">
    <property type="entry name" value="TrkA_N"/>
    <property type="match status" value="1"/>
</dbReference>
<evidence type="ECO:0000256" key="5">
    <source>
        <dbReference type="ARBA" id="ARBA00023027"/>
    </source>
</evidence>
<dbReference type="OrthoDB" id="9810759at2"/>
<evidence type="ECO:0000259" key="7">
    <source>
        <dbReference type="PROSITE" id="PS51201"/>
    </source>
</evidence>
<sequence>MKKKVLLVGGRSKSKSLALSLIKRGYQVTAINDIYDDCLKLAEIKKLSVIYGDGSKPFVLEDADAAAYDIVIALTSKDEDNLVVCELCKKRFHIKKTVALVSDPKKTEFFYKMGIDSVVCAISAVTSIIEQQAFVDEMANIVPIGEGRIQIAEVPITGSAPVVGKKIWEIDLPKEVIIGCILRSNTAMIPRGDTRILAGDVLVLISSSGQEIAAVKGLTGR</sequence>
<dbReference type="GO" id="GO:0015079">
    <property type="term" value="F:potassium ion transmembrane transporter activity"/>
    <property type="evidence" value="ECO:0007669"/>
    <property type="project" value="InterPro"/>
</dbReference>
<keyword evidence="2" id="KW-0813">Transport</keyword>
<dbReference type="Proteomes" id="UP000028525">
    <property type="component" value="Unassembled WGS sequence"/>
</dbReference>
<keyword evidence="3" id="KW-0633">Potassium transport</keyword>
<dbReference type="InterPro" id="IPR003148">
    <property type="entry name" value="RCK_N"/>
</dbReference>
<evidence type="ECO:0000256" key="6">
    <source>
        <dbReference type="ARBA" id="ARBA00023065"/>
    </source>
</evidence>
<accession>A0A084JP90</accession>
<dbReference type="STRING" id="29354.IO98_08585"/>
<organism evidence="9 10">
    <name type="scientific">Lacrimispora celerecrescens</name>
    <dbReference type="NCBI Taxonomy" id="29354"/>
    <lineage>
        <taxon>Bacteria</taxon>
        <taxon>Bacillati</taxon>
        <taxon>Bacillota</taxon>
        <taxon>Clostridia</taxon>
        <taxon>Lachnospirales</taxon>
        <taxon>Lachnospiraceae</taxon>
        <taxon>Lacrimispora</taxon>
    </lineage>
</organism>
<dbReference type="SUPFAM" id="SSF116726">
    <property type="entry name" value="TrkA C-terminal domain-like"/>
    <property type="match status" value="1"/>
</dbReference>
<dbReference type="PANTHER" id="PTHR43833">
    <property type="entry name" value="POTASSIUM CHANNEL PROTEIN 2-RELATED-RELATED"/>
    <property type="match status" value="1"/>
</dbReference>
<protein>
    <recommendedName>
        <fullName evidence="1">Trk system potassium uptake protein TrkA</fullName>
    </recommendedName>
</protein>
<evidence type="ECO:0000259" key="8">
    <source>
        <dbReference type="PROSITE" id="PS51202"/>
    </source>
</evidence>
<dbReference type="Gene3D" id="3.40.50.720">
    <property type="entry name" value="NAD(P)-binding Rossmann-like Domain"/>
    <property type="match status" value="1"/>
</dbReference>
<feature type="domain" description="RCK N-terminal" evidence="7">
    <location>
        <begin position="2"/>
        <end position="119"/>
    </location>
</feature>
<keyword evidence="6" id="KW-0406">Ion transport</keyword>
<keyword evidence="4" id="KW-0630">Potassium</keyword>
<dbReference type="PANTHER" id="PTHR43833:SF5">
    <property type="entry name" value="TRK SYSTEM POTASSIUM UPTAKE PROTEIN TRKA"/>
    <property type="match status" value="1"/>
</dbReference>
<proteinExistence type="predicted"/>
<dbReference type="InterPro" id="IPR036291">
    <property type="entry name" value="NAD(P)-bd_dom_sf"/>
</dbReference>
<dbReference type="Gene3D" id="3.30.70.1450">
    <property type="entry name" value="Regulator of K+ conductance, C-terminal domain"/>
    <property type="match status" value="1"/>
</dbReference>
<dbReference type="RefSeq" id="WP_038280056.1">
    <property type="nucleotide sequence ID" value="NZ_JPME01000010.1"/>
</dbReference>
<evidence type="ECO:0000313" key="9">
    <source>
        <dbReference type="EMBL" id="KEZ90774.1"/>
    </source>
</evidence>
<dbReference type="PROSITE" id="PS51201">
    <property type="entry name" value="RCK_N"/>
    <property type="match status" value="1"/>
</dbReference>